<keyword evidence="1" id="KW-0472">Membrane</keyword>
<keyword evidence="1" id="KW-1133">Transmembrane helix</keyword>
<dbReference type="PANTHER" id="PTHR30093:SF47">
    <property type="entry name" value="TYPE IV PILUS NON-CORE MINOR PILIN PILE"/>
    <property type="match status" value="1"/>
</dbReference>
<dbReference type="PROSITE" id="PS00409">
    <property type="entry name" value="PROKAR_NTER_METHYL"/>
    <property type="match status" value="1"/>
</dbReference>
<dbReference type="EMBL" id="JAVRIC010000030">
    <property type="protein sequence ID" value="MDT0498927.1"/>
    <property type="molecule type" value="Genomic_DNA"/>
</dbReference>
<dbReference type="RefSeq" id="WP_311366339.1">
    <property type="nucleotide sequence ID" value="NZ_JAVRIC010000030.1"/>
</dbReference>
<comment type="caution">
    <text evidence="2">The sequence shown here is derived from an EMBL/GenBank/DDBJ whole genome shotgun (WGS) entry which is preliminary data.</text>
</comment>
<dbReference type="Pfam" id="PF16732">
    <property type="entry name" value="ComP_DUS"/>
    <property type="match status" value="1"/>
</dbReference>
<dbReference type="SUPFAM" id="SSF54523">
    <property type="entry name" value="Pili subunits"/>
    <property type="match status" value="1"/>
</dbReference>
<reference evidence="2 3" key="1">
    <citation type="submission" date="2023-09" db="EMBL/GenBank/DDBJ databases">
        <authorList>
            <person name="Rey-Velasco X."/>
        </authorList>
    </citation>
    <scope>NUCLEOTIDE SEQUENCE [LARGE SCALE GENOMIC DNA]</scope>
    <source>
        <strain evidence="2 3">W345</strain>
    </source>
</reference>
<dbReference type="PANTHER" id="PTHR30093">
    <property type="entry name" value="GENERAL SECRETION PATHWAY PROTEIN G"/>
    <property type="match status" value="1"/>
</dbReference>
<proteinExistence type="predicted"/>
<accession>A0ABU2WPD1</accession>
<dbReference type="InterPro" id="IPR012902">
    <property type="entry name" value="N_methyl_site"/>
</dbReference>
<name>A0ABU2WPD1_9GAMM</name>
<feature type="transmembrane region" description="Helical" evidence="1">
    <location>
        <begin position="12"/>
        <end position="34"/>
    </location>
</feature>
<evidence type="ECO:0000313" key="2">
    <source>
        <dbReference type="EMBL" id="MDT0498927.1"/>
    </source>
</evidence>
<dbReference type="InterPro" id="IPR045584">
    <property type="entry name" value="Pilin-like"/>
</dbReference>
<dbReference type="Pfam" id="PF07963">
    <property type="entry name" value="N_methyl"/>
    <property type="match status" value="1"/>
</dbReference>
<keyword evidence="1" id="KW-0812">Transmembrane</keyword>
<dbReference type="InterPro" id="IPR031982">
    <property type="entry name" value="PilE-like"/>
</dbReference>
<gene>
    <name evidence="2" type="ORF">RM530_16400</name>
</gene>
<dbReference type="Proteomes" id="UP001254608">
    <property type="component" value="Unassembled WGS sequence"/>
</dbReference>
<evidence type="ECO:0000256" key="1">
    <source>
        <dbReference type="SAM" id="Phobius"/>
    </source>
</evidence>
<dbReference type="NCBIfam" id="TIGR02532">
    <property type="entry name" value="IV_pilin_GFxxxE"/>
    <property type="match status" value="1"/>
</dbReference>
<protein>
    <submittedName>
        <fullName evidence="2">Type IV pilin protein</fullName>
    </submittedName>
</protein>
<sequence length="162" mass="16750">MKQPDSRPGGFSLVELMVTVAIVAILASIAYPSYRGYVLRANRTAAKGALSEIASRQEGYFVDRKGYAGTLGALGYAAATLYLASDGTLSSSEQTSSIYRISLSGGLTNTCPSTGTASTTNYSILAVPVASQASDTVCGSLCLGASGRKLASGTRPENCWSR</sequence>
<dbReference type="Gene3D" id="3.30.700.10">
    <property type="entry name" value="Glycoprotein, Type 4 Pilin"/>
    <property type="match status" value="1"/>
</dbReference>
<keyword evidence="3" id="KW-1185">Reference proteome</keyword>
<evidence type="ECO:0000313" key="3">
    <source>
        <dbReference type="Proteomes" id="UP001254608"/>
    </source>
</evidence>
<organism evidence="2 3">
    <name type="scientific">Banduia mediterranea</name>
    <dbReference type="NCBI Taxonomy" id="3075609"/>
    <lineage>
        <taxon>Bacteria</taxon>
        <taxon>Pseudomonadati</taxon>
        <taxon>Pseudomonadota</taxon>
        <taxon>Gammaproteobacteria</taxon>
        <taxon>Nevskiales</taxon>
        <taxon>Algiphilaceae</taxon>
        <taxon>Banduia</taxon>
    </lineage>
</organism>